<dbReference type="InterPro" id="IPR027417">
    <property type="entry name" value="P-loop_NTPase"/>
</dbReference>
<dbReference type="SUPFAM" id="SSF52540">
    <property type="entry name" value="P-loop containing nucleoside triphosphate hydrolases"/>
    <property type="match status" value="1"/>
</dbReference>
<dbReference type="Pfam" id="PF25019">
    <property type="entry name" value="LRR_R13L1-DRL21"/>
    <property type="match status" value="2"/>
</dbReference>
<evidence type="ECO:0000256" key="3">
    <source>
        <dbReference type="ARBA" id="ARBA00022737"/>
    </source>
</evidence>
<keyword evidence="10" id="KW-1185">Reference proteome</keyword>
<keyword evidence="5" id="KW-0611">Plant defense</keyword>
<feature type="domain" description="R13L1/DRL21-like LRR repeat region" evidence="8">
    <location>
        <begin position="588"/>
        <end position="710"/>
    </location>
</feature>
<feature type="domain" description="Disease resistance protein winged helix" evidence="7">
    <location>
        <begin position="335"/>
        <end position="402"/>
    </location>
</feature>
<dbReference type="InterPro" id="IPR056789">
    <property type="entry name" value="LRR_R13L1-DRL21"/>
</dbReference>
<comment type="similarity">
    <text evidence="1">Belongs to the disease resistance NB-LRR family.</text>
</comment>
<evidence type="ECO:0000256" key="1">
    <source>
        <dbReference type="ARBA" id="ARBA00008894"/>
    </source>
</evidence>
<name>A0A843XUN3_COLES</name>
<keyword evidence="2" id="KW-0433">Leucine-rich repeat</keyword>
<dbReference type="Pfam" id="PF23559">
    <property type="entry name" value="WHD_DRP"/>
    <property type="match status" value="1"/>
</dbReference>
<dbReference type="InterPro" id="IPR044974">
    <property type="entry name" value="Disease_R_plants"/>
</dbReference>
<dbReference type="InterPro" id="IPR042197">
    <property type="entry name" value="Apaf_helical"/>
</dbReference>
<evidence type="ECO:0000259" key="8">
    <source>
        <dbReference type="Pfam" id="PF25019"/>
    </source>
</evidence>
<dbReference type="Gene3D" id="1.10.8.430">
    <property type="entry name" value="Helical domain of apoptotic protease-activating factors"/>
    <property type="match status" value="1"/>
</dbReference>
<evidence type="ECO:0000259" key="7">
    <source>
        <dbReference type="Pfam" id="PF23559"/>
    </source>
</evidence>
<evidence type="ECO:0000256" key="2">
    <source>
        <dbReference type="ARBA" id="ARBA00022614"/>
    </source>
</evidence>
<dbReference type="InterPro" id="IPR036388">
    <property type="entry name" value="WH-like_DNA-bd_sf"/>
</dbReference>
<keyword evidence="3" id="KW-0677">Repeat</keyword>
<organism evidence="9 10">
    <name type="scientific">Colocasia esculenta</name>
    <name type="common">Wild taro</name>
    <name type="synonym">Arum esculentum</name>
    <dbReference type="NCBI Taxonomy" id="4460"/>
    <lineage>
        <taxon>Eukaryota</taxon>
        <taxon>Viridiplantae</taxon>
        <taxon>Streptophyta</taxon>
        <taxon>Embryophyta</taxon>
        <taxon>Tracheophyta</taxon>
        <taxon>Spermatophyta</taxon>
        <taxon>Magnoliopsida</taxon>
        <taxon>Liliopsida</taxon>
        <taxon>Araceae</taxon>
        <taxon>Aroideae</taxon>
        <taxon>Colocasieae</taxon>
        <taxon>Colocasia</taxon>
    </lineage>
</organism>
<proteinExistence type="inferred from homology"/>
<reference evidence="9" key="1">
    <citation type="submission" date="2017-07" db="EMBL/GenBank/DDBJ databases">
        <title>Taro Niue Genome Assembly and Annotation.</title>
        <authorList>
            <person name="Atibalentja N."/>
            <person name="Keating K."/>
            <person name="Fields C.J."/>
        </authorList>
    </citation>
    <scope>NUCLEOTIDE SEQUENCE</scope>
    <source>
        <strain evidence="9">Niue_2</strain>
        <tissue evidence="9">Leaf</tissue>
    </source>
</reference>
<sequence>MEDAAGSGVAQALERFAACIGAPSSFPTPTNHAVKVHAKARWLIQMLAWVRATLDDAEDMDITEESVCRWLRELRAVADAAEDVLGEFPHEASRLGLMGDDGWTAAGVAEDATGEPPGQGGERTWAKSMIRPVRSGSETLLASEVFAFLCGVDQRIEEIISRYLKIEKPEPALQVEHSKGQALAEISTSKRATSSVMDEPLILGRDGDLAIVKQFFKNVSEMVERTSTHALGFLPHKDSLELFKQHAFQGRNSNLYPNLVTIGEEIARRCGGVPLVAKTLGGLLRTKDDEEDWTNILESKVWDATMQETSIIPILRLSYRHLPAPLKRCFRFCSVFPKNYPFVRDRIIRMWMGHGYIKAIRKRLTEDVGQMYIDDLLSRSLFQKHAVIPGIFQMHDLMHDLARCVSWDECYRLEGDTSRPIPAHVRHLSILTTSALSGLTRGEISEQELIRSLLLPGSKFSLDDELQMSVLFTRMECLRVLDLGATFFHVFPRSITLLKHLRYLYIKNNLQQLPEAVGSLYHLQTLELQGQSKWFRLSNCISNLLNLRHLRYNNNIIPVTWPVGIGKLKDLQTMPGFCVSPEHNCAKLGELKDINNIRGQFAIKGLNNVANVTEAKKAYLENKRGITSLRLEWDPRADSSCIDDEVLESLKPSVKLGSLHLSGFKGPSYPSWLGDPSFSRLGTVKLEICEKWTSLPPLGQLPSLKSLRISRATGVEYIGGEFFCGGFPHLEELTLEDMVNWKSWCGAQEGQCPKLGRLTVASCLNLESLSLINLGAVKNITIRLCPKLQCMSSNSLQLSHLPQAQTIEIQHICKVRHISADFCRSPRLELEDVGQREVEYMLGMCSHICGLTVKIYGCPELRITSVSPPPWQLPSLQEIHVEHIHGAGRIVAYGKSRLELNNVDPLEVSFLLNGFSHIRQLVVTQCANLSTIPWTKLTNLEHLEVSEVPLVQSLNAEQLPPTLRHLLLTRCEDLTSLPLTELTALKYLSIIECPLFQLLNAEQLPPTLQVLCIYGKPCKTEQCSRHQHFQRLKQVQQSSKEGGEDNLYLLFRNVQNASEASALCSLEDIEIRTLEIEWDCCFNVRSNVVDSVAEEVLGKLYHPLNFFPGLRSLHKLVIRGYTGSRFTSLLWDPSLHSLSSLTLQQCSKCEILPPLSQLRSLKELYVQGASSLESVVEECLRMDNNMSEEDRQETKTHIAFPRLEKLEFHGMPVWKEWSDTKEGDFPLLHKLVLKHCPTLRALPHLPPRLKELELEACHELTSLSSFGSHHSQGLKFLNCFSWLSLINFVKQDLSAITEGPPPTLHRMSLTNCPLLLTWCEEHSGTLVHIPNIWLDGVRIPTRCRKHRRSIRSRIERIRKNGEVSHASELNLPPDC</sequence>
<accession>A0A843XUN3</accession>
<keyword evidence="4" id="KW-0547">Nucleotide-binding</keyword>
<feature type="domain" description="R13L1/DRL21-like LRR repeat region" evidence="8">
    <location>
        <begin position="1052"/>
        <end position="1167"/>
    </location>
</feature>
<dbReference type="Gene3D" id="1.10.10.10">
    <property type="entry name" value="Winged helix-like DNA-binding domain superfamily/Winged helix DNA-binding domain"/>
    <property type="match status" value="1"/>
</dbReference>
<comment type="caution">
    <text evidence="9">The sequence shown here is derived from an EMBL/GenBank/DDBJ whole genome shotgun (WGS) entry which is preliminary data.</text>
</comment>
<gene>
    <name evidence="9" type="ORF">Taro_055818</name>
</gene>
<dbReference type="InterPro" id="IPR032675">
    <property type="entry name" value="LRR_dom_sf"/>
</dbReference>
<evidence type="ECO:0000256" key="4">
    <source>
        <dbReference type="ARBA" id="ARBA00022741"/>
    </source>
</evidence>
<dbReference type="InterPro" id="IPR041118">
    <property type="entry name" value="Rx_N"/>
</dbReference>
<dbReference type="EMBL" id="NMUH01013866">
    <property type="protein sequence ID" value="MQM22761.1"/>
    <property type="molecule type" value="Genomic_DNA"/>
</dbReference>
<dbReference type="Proteomes" id="UP000652761">
    <property type="component" value="Unassembled WGS sequence"/>
</dbReference>
<dbReference type="Gene3D" id="3.80.10.10">
    <property type="entry name" value="Ribonuclease Inhibitor"/>
    <property type="match status" value="3"/>
</dbReference>
<evidence type="ECO:0000259" key="6">
    <source>
        <dbReference type="Pfam" id="PF18052"/>
    </source>
</evidence>
<evidence type="ECO:0000256" key="5">
    <source>
        <dbReference type="ARBA" id="ARBA00022821"/>
    </source>
</evidence>
<protein>
    <submittedName>
        <fullName evidence="9">Uncharacterized protein</fullName>
    </submittedName>
</protein>
<evidence type="ECO:0000313" key="9">
    <source>
        <dbReference type="EMBL" id="MQM22761.1"/>
    </source>
</evidence>
<dbReference type="GO" id="GO:0043531">
    <property type="term" value="F:ADP binding"/>
    <property type="evidence" value="ECO:0007669"/>
    <property type="project" value="InterPro"/>
</dbReference>
<dbReference type="GO" id="GO:0098542">
    <property type="term" value="P:defense response to other organism"/>
    <property type="evidence" value="ECO:0007669"/>
    <property type="project" value="TreeGrafter"/>
</dbReference>
<dbReference type="Pfam" id="PF18052">
    <property type="entry name" value="Rx_N"/>
    <property type="match status" value="1"/>
</dbReference>
<evidence type="ECO:0000313" key="10">
    <source>
        <dbReference type="Proteomes" id="UP000652761"/>
    </source>
</evidence>
<dbReference type="PANTHER" id="PTHR23155">
    <property type="entry name" value="DISEASE RESISTANCE PROTEIN RP"/>
    <property type="match status" value="1"/>
</dbReference>
<dbReference type="Gene3D" id="1.20.5.4130">
    <property type="match status" value="1"/>
</dbReference>
<dbReference type="SUPFAM" id="SSF52058">
    <property type="entry name" value="L domain-like"/>
    <property type="match status" value="2"/>
</dbReference>
<feature type="domain" description="Disease resistance N-terminal" evidence="6">
    <location>
        <begin position="33"/>
        <end position="95"/>
    </location>
</feature>
<dbReference type="PANTHER" id="PTHR23155:SF1205">
    <property type="entry name" value="DISEASE RESISTANCE PROTEIN RPM1"/>
    <property type="match status" value="1"/>
</dbReference>
<dbReference type="InterPro" id="IPR058922">
    <property type="entry name" value="WHD_DRP"/>
</dbReference>